<dbReference type="PANTHER" id="PTHR40260">
    <property type="entry name" value="BLR8190 PROTEIN"/>
    <property type="match status" value="1"/>
</dbReference>
<reference evidence="2 3" key="1">
    <citation type="journal article" date="2014" name="BMC Genomics">
        <title>Genome sequencing of four Aureobasidium pullulans varieties: biotechnological potential, stress tolerance, and description of new species.</title>
        <authorList>
            <person name="Gostin Ar C."/>
            <person name="Ohm R.A."/>
            <person name="Kogej T."/>
            <person name="Sonjak S."/>
            <person name="Turk M."/>
            <person name="Zajc J."/>
            <person name="Zalar P."/>
            <person name="Grube M."/>
            <person name="Sun H."/>
            <person name="Han J."/>
            <person name="Sharma A."/>
            <person name="Chiniquy J."/>
            <person name="Ngan C.Y."/>
            <person name="Lipzen A."/>
            <person name="Barry K."/>
            <person name="Grigoriev I.V."/>
            <person name="Gunde-Cimerman N."/>
        </authorList>
    </citation>
    <scope>NUCLEOTIDE SEQUENCE [LARGE SCALE GENOMIC DNA]</scope>
    <source>
        <strain evidence="2 3">EXF-2481</strain>
    </source>
</reference>
<dbReference type="Gene3D" id="3.30.70.100">
    <property type="match status" value="1"/>
</dbReference>
<dbReference type="InterPro" id="IPR011008">
    <property type="entry name" value="Dimeric_a/b-barrel"/>
</dbReference>
<organism evidence="2 3">
    <name type="scientific">Aureobasidium subglaciale (strain EXF-2481)</name>
    <name type="common">Aureobasidium pullulans var. subglaciale</name>
    <dbReference type="NCBI Taxonomy" id="1043005"/>
    <lineage>
        <taxon>Eukaryota</taxon>
        <taxon>Fungi</taxon>
        <taxon>Dikarya</taxon>
        <taxon>Ascomycota</taxon>
        <taxon>Pezizomycotina</taxon>
        <taxon>Dothideomycetes</taxon>
        <taxon>Dothideomycetidae</taxon>
        <taxon>Dothideales</taxon>
        <taxon>Saccotheciaceae</taxon>
        <taxon>Aureobasidium</taxon>
    </lineage>
</organism>
<dbReference type="OrthoDB" id="4892971at2759"/>
<evidence type="ECO:0000256" key="1">
    <source>
        <dbReference type="ARBA" id="ARBA00005986"/>
    </source>
</evidence>
<sequence>MSVRAILLYPFKAGSTFNINYYISTHMPSVAKLYGPYGLVRWEVLQFSGDETSPYIVQTVLFWDNLDQLNAANSSDGAKYLREDIKNFSSVMPVALVGNIAGQS</sequence>
<gene>
    <name evidence="2" type="ORF">AUEXF2481DRAFT_704467</name>
</gene>
<dbReference type="GeneID" id="25370908"/>
<dbReference type="Proteomes" id="UP000030641">
    <property type="component" value="Unassembled WGS sequence"/>
</dbReference>
<dbReference type="EMBL" id="KL584793">
    <property type="protein sequence ID" value="KEQ90349.1"/>
    <property type="molecule type" value="Genomic_DNA"/>
</dbReference>
<evidence type="ECO:0008006" key="4">
    <source>
        <dbReference type="Google" id="ProtNLM"/>
    </source>
</evidence>
<comment type="similarity">
    <text evidence="1">Belongs to the tpcK family.</text>
</comment>
<dbReference type="AlphaFoldDB" id="A0A074Y322"/>
<evidence type="ECO:0000313" key="2">
    <source>
        <dbReference type="EMBL" id="KEQ90349.1"/>
    </source>
</evidence>
<dbReference type="NCBIfam" id="TIGR02118">
    <property type="entry name" value="EthD family reductase"/>
    <property type="match status" value="1"/>
</dbReference>
<proteinExistence type="inferred from homology"/>
<dbReference type="GO" id="GO:0016491">
    <property type="term" value="F:oxidoreductase activity"/>
    <property type="evidence" value="ECO:0007669"/>
    <property type="project" value="InterPro"/>
</dbReference>
<dbReference type="InParanoid" id="A0A074Y322"/>
<evidence type="ECO:0000313" key="3">
    <source>
        <dbReference type="Proteomes" id="UP000030641"/>
    </source>
</evidence>
<accession>A0A074Y322</accession>
<dbReference type="RefSeq" id="XP_013338852.1">
    <property type="nucleotide sequence ID" value="XM_013483398.1"/>
</dbReference>
<dbReference type="InterPro" id="IPR009799">
    <property type="entry name" value="EthD_dom"/>
</dbReference>
<dbReference type="HOGENOM" id="CLU_115019_1_2_1"/>
<dbReference type="SUPFAM" id="SSF54909">
    <property type="entry name" value="Dimeric alpha+beta barrel"/>
    <property type="match status" value="1"/>
</dbReference>
<dbReference type="PANTHER" id="PTHR40260:SF2">
    <property type="entry name" value="BLR8190 PROTEIN"/>
    <property type="match status" value="1"/>
</dbReference>
<dbReference type="OMA" id="PSGHDFD"/>
<protein>
    <recommendedName>
        <fullName evidence="4">EthD domain-containing protein</fullName>
    </recommendedName>
</protein>
<keyword evidence="3" id="KW-1185">Reference proteome</keyword>
<name>A0A074Y322_AURSE</name>
<dbReference type="STRING" id="1043005.A0A074Y322"/>